<dbReference type="AlphaFoldDB" id="A0A1I1TDP0"/>
<dbReference type="OrthoDB" id="7723416at2"/>
<sequence>MSILPALKYLACAAFMGVTALPATGETFAVKLGATTLGTLEYASDGGSARLVSQLNNTPLGVFNGSFTGTSKTISGAREFVGVSKSSRKDRTVTVQIADGRAMMTKVMPEDELTALSNPAKVPAGVVDPVVGVGLLASARSGCPDTVTIYDGRRVIALSPAGSALEGQVLTCEFAYRVIAGPGHLSPLKISSAKMQLVYATGAGPQDLRRISLKSGIFAVVLDRTD</sequence>
<reference evidence="2 3" key="1">
    <citation type="submission" date="2016-10" db="EMBL/GenBank/DDBJ databases">
        <authorList>
            <person name="de Groot N.N."/>
        </authorList>
    </citation>
    <scope>NUCLEOTIDE SEQUENCE [LARGE SCALE GENOMIC DNA]</scope>
    <source>
        <strain evidence="2 3">DSM 11443</strain>
    </source>
</reference>
<feature type="chain" id="PRO_5011537879" description="DUF3108 domain-containing protein" evidence="1">
    <location>
        <begin position="26"/>
        <end position="226"/>
    </location>
</feature>
<proteinExistence type="predicted"/>
<evidence type="ECO:0000313" key="3">
    <source>
        <dbReference type="Proteomes" id="UP000198977"/>
    </source>
</evidence>
<dbReference type="STRING" id="74348.SAMN04488523_101358"/>
<evidence type="ECO:0008006" key="4">
    <source>
        <dbReference type="Google" id="ProtNLM"/>
    </source>
</evidence>
<keyword evidence="3" id="KW-1185">Reference proteome</keyword>
<protein>
    <recommendedName>
        <fullName evidence="4">DUF3108 domain-containing protein</fullName>
    </recommendedName>
</protein>
<organism evidence="2 3">
    <name type="scientific">Sulfitobacter brevis</name>
    <dbReference type="NCBI Taxonomy" id="74348"/>
    <lineage>
        <taxon>Bacteria</taxon>
        <taxon>Pseudomonadati</taxon>
        <taxon>Pseudomonadota</taxon>
        <taxon>Alphaproteobacteria</taxon>
        <taxon>Rhodobacterales</taxon>
        <taxon>Roseobacteraceae</taxon>
        <taxon>Sulfitobacter</taxon>
    </lineage>
</organism>
<evidence type="ECO:0000313" key="2">
    <source>
        <dbReference type="EMBL" id="SFD56741.1"/>
    </source>
</evidence>
<name>A0A1I1TDP0_9RHOB</name>
<gene>
    <name evidence="2" type="ORF">SAMN04488523_101358</name>
</gene>
<dbReference type="Proteomes" id="UP000198977">
    <property type="component" value="Unassembled WGS sequence"/>
</dbReference>
<feature type="signal peptide" evidence="1">
    <location>
        <begin position="1"/>
        <end position="25"/>
    </location>
</feature>
<dbReference type="EMBL" id="FOMW01000001">
    <property type="protein sequence ID" value="SFD56741.1"/>
    <property type="molecule type" value="Genomic_DNA"/>
</dbReference>
<keyword evidence="1" id="KW-0732">Signal</keyword>
<accession>A0A1I1TDP0</accession>
<evidence type="ECO:0000256" key="1">
    <source>
        <dbReference type="SAM" id="SignalP"/>
    </source>
</evidence>
<dbReference type="RefSeq" id="WP_093922087.1">
    <property type="nucleotide sequence ID" value="NZ_FOMW01000001.1"/>
</dbReference>